<dbReference type="InterPro" id="IPR014555">
    <property type="entry name" value="RecF-like"/>
</dbReference>
<reference evidence="2 3" key="1">
    <citation type="submission" date="2023-01" db="EMBL/GenBank/DDBJ databases">
        <title>Sporosarcina sp. nov., isolated from Korean tranditional fermented seafood 'Jeotgal'.</title>
        <authorList>
            <person name="Yang A.-I."/>
        </authorList>
    </citation>
    <scope>NUCLEOTIDE SEQUENCE [LARGE SCALE GENOMIC DNA]</scope>
    <source>
        <strain evidence="2 3">B2O-1</strain>
    </source>
</reference>
<name>A0ABZ0KX99_9BACL</name>
<dbReference type="GO" id="GO:0005524">
    <property type="term" value="F:ATP binding"/>
    <property type="evidence" value="ECO:0007669"/>
    <property type="project" value="UniProtKB-KW"/>
</dbReference>
<dbReference type="EMBL" id="CP116341">
    <property type="protein sequence ID" value="WOV85026.1"/>
    <property type="molecule type" value="Genomic_DNA"/>
</dbReference>
<evidence type="ECO:0000259" key="1">
    <source>
        <dbReference type="Pfam" id="PF13304"/>
    </source>
</evidence>
<dbReference type="RefSeq" id="WP_323692663.1">
    <property type="nucleotide sequence ID" value="NZ_CP116341.1"/>
</dbReference>
<sequence>MSQLTSAHIKYYRGLQDIDIKELTAVNIFVGENNSGKTSILEAIQLMSNPLSLREFRSVSRMRERFFVGHRYTSSEELISWMFSLNRDKQRENICLAFELDSNYFNLKYSLHEEEYIVIGTDNLSTDTNEVQEDTYYREDTVKQLTIDVEVKKNQKEAITEKYIFNEFKPQEFQLLEQRKEIFSSSFISAMDHRIQPLSPLLVNELIKSGDRPKFIEALQQFDPQISGIELLMDTTSRRKSAPVPYIQHETLGLVPVSIFGDGLRKALLIASRIVRSENSVLLIDELETGIHTKLLPTFFKWVIQMCKDYNVQIIATTHSLEALDGMLQANSNDVNRLTVYRLESDEEKTKIRHFTGDQLKKLRYTLGQDVR</sequence>
<dbReference type="InterPro" id="IPR051396">
    <property type="entry name" value="Bact_Antivir_Def_Nuclease"/>
</dbReference>
<dbReference type="PANTHER" id="PTHR43581:SF4">
    <property type="entry name" value="ATP_GTP PHOSPHATASE"/>
    <property type="match status" value="1"/>
</dbReference>
<keyword evidence="3" id="KW-1185">Reference proteome</keyword>
<dbReference type="PANTHER" id="PTHR43581">
    <property type="entry name" value="ATP/GTP PHOSPHATASE"/>
    <property type="match status" value="1"/>
</dbReference>
<evidence type="ECO:0000313" key="2">
    <source>
        <dbReference type="EMBL" id="WOV85026.1"/>
    </source>
</evidence>
<dbReference type="Pfam" id="PF13304">
    <property type="entry name" value="AAA_21"/>
    <property type="match status" value="1"/>
</dbReference>
<dbReference type="PIRSF" id="PIRSF029347">
    <property type="entry name" value="RecF"/>
    <property type="match status" value="1"/>
</dbReference>
<organism evidence="2 3">
    <name type="scientific">Sporosarcina jeotgali</name>
    <dbReference type="NCBI Taxonomy" id="3020056"/>
    <lineage>
        <taxon>Bacteria</taxon>
        <taxon>Bacillati</taxon>
        <taxon>Bacillota</taxon>
        <taxon>Bacilli</taxon>
        <taxon>Bacillales</taxon>
        <taxon>Caryophanaceae</taxon>
        <taxon>Sporosarcina</taxon>
    </lineage>
</organism>
<gene>
    <name evidence="2" type="ORF">PGH26_03605</name>
</gene>
<protein>
    <submittedName>
        <fullName evidence="2">ATP-binding protein</fullName>
    </submittedName>
</protein>
<dbReference type="SUPFAM" id="SSF52540">
    <property type="entry name" value="P-loop containing nucleoside triphosphate hydrolases"/>
    <property type="match status" value="1"/>
</dbReference>
<keyword evidence="2" id="KW-0547">Nucleotide-binding</keyword>
<dbReference type="InterPro" id="IPR027417">
    <property type="entry name" value="P-loop_NTPase"/>
</dbReference>
<dbReference type="Proteomes" id="UP001303532">
    <property type="component" value="Chromosome"/>
</dbReference>
<accession>A0ABZ0KX99</accession>
<keyword evidence="2" id="KW-0067">ATP-binding</keyword>
<proteinExistence type="predicted"/>
<dbReference type="InterPro" id="IPR003959">
    <property type="entry name" value="ATPase_AAA_core"/>
</dbReference>
<evidence type="ECO:0000313" key="3">
    <source>
        <dbReference type="Proteomes" id="UP001303532"/>
    </source>
</evidence>
<feature type="domain" description="ATPase AAA-type core" evidence="1">
    <location>
        <begin position="26"/>
        <end position="325"/>
    </location>
</feature>
<dbReference type="Gene3D" id="3.40.50.300">
    <property type="entry name" value="P-loop containing nucleotide triphosphate hydrolases"/>
    <property type="match status" value="1"/>
</dbReference>